<organism evidence="1">
    <name type="scientific">Arundo donax</name>
    <name type="common">Giant reed</name>
    <name type="synonym">Donax arundinaceus</name>
    <dbReference type="NCBI Taxonomy" id="35708"/>
    <lineage>
        <taxon>Eukaryota</taxon>
        <taxon>Viridiplantae</taxon>
        <taxon>Streptophyta</taxon>
        <taxon>Embryophyta</taxon>
        <taxon>Tracheophyta</taxon>
        <taxon>Spermatophyta</taxon>
        <taxon>Magnoliopsida</taxon>
        <taxon>Liliopsida</taxon>
        <taxon>Poales</taxon>
        <taxon>Poaceae</taxon>
        <taxon>PACMAD clade</taxon>
        <taxon>Arundinoideae</taxon>
        <taxon>Arundineae</taxon>
        <taxon>Arundo</taxon>
    </lineage>
</organism>
<proteinExistence type="predicted"/>
<reference evidence="1" key="2">
    <citation type="journal article" date="2015" name="Data Brief">
        <title>Shoot transcriptome of the giant reed, Arundo donax.</title>
        <authorList>
            <person name="Barrero R.A."/>
            <person name="Guerrero F.D."/>
            <person name="Moolhuijzen P."/>
            <person name="Goolsby J.A."/>
            <person name="Tidwell J."/>
            <person name="Bellgard S.E."/>
            <person name="Bellgard M.I."/>
        </authorList>
    </citation>
    <scope>NUCLEOTIDE SEQUENCE</scope>
    <source>
        <tissue evidence="1">Shoot tissue taken approximately 20 cm above the soil surface</tissue>
    </source>
</reference>
<evidence type="ECO:0000313" key="1">
    <source>
        <dbReference type="EMBL" id="JAE19820.1"/>
    </source>
</evidence>
<dbReference type="AlphaFoldDB" id="A0A0A9G406"/>
<protein>
    <submittedName>
        <fullName evidence="1">Uncharacterized protein</fullName>
    </submittedName>
</protein>
<sequence>MSTEMSELQYTIAVATRCSSEDQPRWH</sequence>
<dbReference type="EMBL" id="GBRH01178076">
    <property type="protein sequence ID" value="JAE19820.1"/>
    <property type="molecule type" value="Transcribed_RNA"/>
</dbReference>
<name>A0A0A9G406_ARUDO</name>
<reference evidence="1" key="1">
    <citation type="submission" date="2014-09" db="EMBL/GenBank/DDBJ databases">
        <authorList>
            <person name="Magalhaes I.L.F."/>
            <person name="Oliveira U."/>
            <person name="Santos F.R."/>
            <person name="Vidigal T.H.D.A."/>
            <person name="Brescovit A.D."/>
            <person name="Santos A.J."/>
        </authorList>
    </citation>
    <scope>NUCLEOTIDE SEQUENCE</scope>
    <source>
        <tissue evidence="1">Shoot tissue taken approximately 20 cm above the soil surface</tissue>
    </source>
</reference>
<accession>A0A0A9G406</accession>